<reference evidence="1" key="1">
    <citation type="submission" date="2020-11" db="EMBL/GenBank/DDBJ databases">
        <authorList>
            <person name="Tran Van P."/>
        </authorList>
    </citation>
    <scope>NUCLEOTIDE SEQUENCE</scope>
</reference>
<evidence type="ECO:0000313" key="1">
    <source>
        <dbReference type="EMBL" id="CAD7412203.1"/>
    </source>
</evidence>
<name>A0A7R9H817_TIMCR</name>
<dbReference type="EMBL" id="OC322738">
    <property type="protein sequence ID" value="CAD7412203.1"/>
    <property type="molecule type" value="Genomic_DNA"/>
</dbReference>
<organism evidence="1">
    <name type="scientific">Timema cristinae</name>
    <name type="common">Walking stick</name>
    <dbReference type="NCBI Taxonomy" id="61476"/>
    <lineage>
        <taxon>Eukaryota</taxon>
        <taxon>Metazoa</taxon>
        <taxon>Ecdysozoa</taxon>
        <taxon>Arthropoda</taxon>
        <taxon>Hexapoda</taxon>
        <taxon>Insecta</taxon>
        <taxon>Pterygota</taxon>
        <taxon>Neoptera</taxon>
        <taxon>Polyneoptera</taxon>
        <taxon>Phasmatodea</taxon>
        <taxon>Timematodea</taxon>
        <taxon>Timematoidea</taxon>
        <taxon>Timematidae</taxon>
        <taxon>Timema</taxon>
    </lineage>
</organism>
<gene>
    <name evidence="1" type="ORF">TCEB3V08_LOCUS11290</name>
</gene>
<dbReference type="AlphaFoldDB" id="A0A7R9H817"/>
<protein>
    <submittedName>
        <fullName evidence="1">Uncharacterized protein</fullName>
    </submittedName>
</protein>
<accession>A0A7R9H817</accession>
<sequence length="81" mass="9217">MQTDGARRGGEPALLVVVLYNFWSALESISGLSSPPSQPLIIQIFDEYASLRDRGYELWYQWIPSHCKGLDPTFSLQGTRW</sequence>
<proteinExistence type="predicted"/>